<dbReference type="GO" id="GO:0008097">
    <property type="term" value="F:5S rRNA binding"/>
    <property type="evidence" value="ECO:0007669"/>
    <property type="project" value="TreeGrafter"/>
</dbReference>
<evidence type="ECO:0000256" key="2">
    <source>
        <dbReference type="ARBA" id="ARBA00018339"/>
    </source>
</evidence>
<dbReference type="PIRSF" id="PIRSF017302">
    <property type="entry name" value="Gltscr2"/>
    <property type="match status" value="1"/>
</dbReference>
<dbReference type="AlphaFoldDB" id="A0A6J1MC43"/>
<comment type="similarity">
    <text evidence="1 5">Belongs to the NOP53 family.</text>
</comment>
<organism evidence="7 8">
    <name type="scientific">Drosophila hydei</name>
    <name type="common">Fruit fly</name>
    <dbReference type="NCBI Taxonomy" id="7224"/>
    <lineage>
        <taxon>Eukaryota</taxon>
        <taxon>Metazoa</taxon>
        <taxon>Ecdysozoa</taxon>
        <taxon>Arthropoda</taxon>
        <taxon>Hexapoda</taxon>
        <taxon>Insecta</taxon>
        <taxon>Pterygota</taxon>
        <taxon>Neoptera</taxon>
        <taxon>Endopterygota</taxon>
        <taxon>Diptera</taxon>
        <taxon>Brachycera</taxon>
        <taxon>Muscomorpha</taxon>
        <taxon>Ephydroidea</taxon>
        <taxon>Drosophilidae</taxon>
        <taxon>Drosophila</taxon>
    </lineage>
</organism>
<protein>
    <recommendedName>
        <fullName evidence="2 5">Ribosome biogenesis protein NOP53</fullName>
    </recommendedName>
</protein>
<dbReference type="InterPro" id="IPR011687">
    <property type="entry name" value="Nop53/GLTSCR2"/>
</dbReference>
<dbReference type="OMA" id="TEKWTHK"/>
<accession>A0A6J1MC43</accession>
<dbReference type="Proteomes" id="UP000504633">
    <property type="component" value="Unplaced"/>
</dbReference>
<keyword evidence="7" id="KW-1185">Reference proteome</keyword>
<dbReference type="RefSeq" id="XP_023176398.1">
    <property type="nucleotide sequence ID" value="XM_023320630.2"/>
</dbReference>
<keyword evidence="3 5" id="KW-0690">Ribosome biogenesis</keyword>
<reference evidence="8" key="1">
    <citation type="submission" date="2025-08" db="UniProtKB">
        <authorList>
            <consortium name="RefSeq"/>
        </authorList>
    </citation>
    <scope>IDENTIFICATION</scope>
    <source>
        <strain evidence="8">15085-1641.00</strain>
        <tissue evidence="8">Whole body</tissue>
    </source>
</reference>
<evidence type="ECO:0000256" key="1">
    <source>
        <dbReference type="ARBA" id="ARBA00008838"/>
    </source>
</evidence>
<name>A0A6J1MC43_DROHY</name>
<keyword evidence="4 5" id="KW-0539">Nucleus</keyword>
<feature type="compositionally biased region" description="Basic residues" evidence="6">
    <location>
        <begin position="9"/>
        <end position="21"/>
    </location>
</feature>
<feature type="compositionally biased region" description="Basic and acidic residues" evidence="6">
    <location>
        <begin position="261"/>
        <end position="280"/>
    </location>
</feature>
<comment type="subcellular location">
    <subcellularLocation>
        <location evidence="5">Nucleus</location>
        <location evidence="5">Nucleolus</location>
    </subcellularLocation>
    <subcellularLocation>
        <location evidence="5">Nucleus</location>
        <location evidence="5">Nucleoplasm</location>
    </subcellularLocation>
</comment>
<dbReference type="GO" id="GO:0005654">
    <property type="term" value="C:nucleoplasm"/>
    <property type="evidence" value="ECO:0007669"/>
    <property type="project" value="UniProtKB-SubCell"/>
</dbReference>
<evidence type="ECO:0000313" key="8">
    <source>
        <dbReference type="RefSeq" id="XP_023176398.1"/>
    </source>
</evidence>
<comment type="function">
    <text evidence="5">May play a role in ribosome biogenesis.</text>
</comment>
<dbReference type="GeneID" id="111603153"/>
<dbReference type="OrthoDB" id="5072at2759"/>
<gene>
    <name evidence="8" type="primary">LOC111603153</name>
</gene>
<proteinExistence type="inferred from homology"/>
<evidence type="ECO:0000256" key="3">
    <source>
        <dbReference type="ARBA" id="ARBA00022517"/>
    </source>
</evidence>
<feature type="region of interest" description="Disordered" evidence="6">
    <location>
        <begin position="1"/>
        <end position="21"/>
    </location>
</feature>
<dbReference type="PANTHER" id="PTHR14211:SF7">
    <property type="entry name" value="RIBOSOME BIOGENESIS PROTEIN NOP53"/>
    <property type="match status" value="1"/>
</dbReference>
<dbReference type="GO" id="GO:0000027">
    <property type="term" value="P:ribosomal large subunit assembly"/>
    <property type="evidence" value="ECO:0007669"/>
    <property type="project" value="UniProtKB-UniRule"/>
</dbReference>
<feature type="region of interest" description="Disordered" evidence="6">
    <location>
        <begin position="261"/>
        <end position="317"/>
    </location>
</feature>
<evidence type="ECO:0000313" key="7">
    <source>
        <dbReference type="Proteomes" id="UP000504633"/>
    </source>
</evidence>
<dbReference type="Pfam" id="PF07767">
    <property type="entry name" value="Nop53"/>
    <property type="match status" value="1"/>
</dbReference>
<evidence type="ECO:0000256" key="5">
    <source>
        <dbReference type="PIRNR" id="PIRNR017302"/>
    </source>
</evidence>
<evidence type="ECO:0000256" key="6">
    <source>
        <dbReference type="SAM" id="MobiDB-lite"/>
    </source>
</evidence>
<dbReference type="GO" id="GO:0006364">
    <property type="term" value="P:rRNA processing"/>
    <property type="evidence" value="ECO:0007669"/>
    <property type="project" value="TreeGrafter"/>
</dbReference>
<dbReference type="GO" id="GO:0005730">
    <property type="term" value="C:nucleolus"/>
    <property type="evidence" value="ECO:0007669"/>
    <property type="project" value="UniProtKB-SubCell"/>
</dbReference>
<dbReference type="KEGG" id="dhe:111603153"/>
<dbReference type="PANTHER" id="PTHR14211">
    <property type="entry name" value="GLIOMA SUPPRESSOR CANDIDATE REGION GENE 2"/>
    <property type="match status" value="1"/>
</dbReference>
<sequence>MAAQDPVTKRKRISKKNKSAWRKTDIQDVEQFLEDQRQEERIGTFTDKQNEDLFVVDASPLKTAPSQLTIKQKRKLNALKPMRTHQALENTSKVQDPIAKRNHVRQKKNGRNIELEVCSPTKARHRQANKDRGLYYEKLDKKLAERHSGKKAPTIDKDIWEEVDFRDKIPGLKDEKGWISRDLAVHVAGNIGRKVVKTHASLRHKTTKAKKFEAPHPGMSYNPSLEAHQSLIEQVVDREESIIKKEQHLKRVTTTMFSKVTPEERDRRRLKEMSEGIKEEGEPESEEEADLKPTDNNYSTVNAPVENKKKSKQARNKELKQKELQRLHEAKKALKKQTADLIRIKSIRAEVKEEAEELNELKKRRKAAAERKKFETKRLGRHKFEEPDLDVNMPEDLAGNLRNVKTESNLLTDRFKLLQKRNMLPTTVAVTRKRSKVKRFPRSTHKEAGVSFQDLRDRRKAAAAAAKANNDTIKI</sequence>
<evidence type="ECO:0000256" key="4">
    <source>
        <dbReference type="ARBA" id="ARBA00023242"/>
    </source>
</evidence>